<dbReference type="InterPro" id="IPR050902">
    <property type="entry name" value="ABC_Transporter_SBP"/>
</dbReference>
<comment type="caution">
    <text evidence="2">The sequence shown here is derived from an EMBL/GenBank/DDBJ whole genome shotgun (WGS) entry which is preliminary data.</text>
</comment>
<dbReference type="Proteomes" id="UP000068164">
    <property type="component" value="Unassembled WGS sequence"/>
</dbReference>
<evidence type="ECO:0000259" key="1">
    <source>
        <dbReference type="PROSITE" id="PS50983"/>
    </source>
</evidence>
<feature type="domain" description="Fe/B12 periplasmic-binding" evidence="1">
    <location>
        <begin position="55"/>
        <end position="350"/>
    </location>
</feature>
<dbReference type="Gene3D" id="3.40.50.1980">
    <property type="entry name" value="Nitrogenase molybdenum iron protein domain"/>
    <property type="match status" value="2"/>
</dbReference>
<protein>
    <submittedName>
        <fullName evidence="2">ABC transporter substrate-binding protein</fullName>
    </submittedName>
</protein>
<name>A0A125Q5D9_9HYPH</name>
<organism evidence="2 3">
    <name type="scientific">Rhizobium altiplani</name>
    <dbReference type="NCBI Taxonomy" id="1864509"/>
    <lineage>
        <taxon>Bacteria</taxon>
        <taxon>Pseudomonadati</taxon>
        <taxon>Pseudomonadota</taxon>
        <taxon>Alphaproteobacteria</taxon>
        <taxon>Hyphomicrobiales</taxon>
        <taxon>Rhizobiaceae</taxon>
        <taxon>Rhizobium/Agrobacterium group</taxon>
        <taxon>Rhizobium</taxon>
    </lineage>
</organism>
<proteinExistence type="predicted"/>
<dbReference type="PROSITE" id="PS50983">
    <property type="entry name" value="FE_B12_PBP"/>
    <property type="match status" value="1"/>
</dbReference>
<dbReference type="SUPFAM" id="SSF53807">
    <property type="entry name" value="Helical backbone' metal receptor"/>
    <property type="match status" value="1"/>
</dbReference>
<dbReference type="Pfam" id="PF01497">
    <property type="entry name" value="Peripla_BP_2"/>
    <property type="match status" value="1"/>
</dbReference>
<dbReference type="AlphaFoldDB" id="A0A125Q5D9"/>
<dbReference type="RefSeq" id="WP_063805952.1">
    <property type="nucleotide sequence ID" value="NZ_LNCD01000122.1"/>
</dbReference>
<dbReference type="InterPro" id="IPR002491">
    <property type="entry name" value="ABC_transptr_periplasmic_BD"/>
</dbReference>
<dbReference type="EMBL" id="LNCD01000122">
    <property type="protein sequence ID" value="KWV44477.1"/>
    <property type="molecule type" value="Genomic_DNA"/>
</dbReference>
<dbReference type="PANTHER" id="PTHR30535">
    <property type="entry name" value="VITAMIN B12-BINDING PROTEIN"/>
    <property type="match status" value="1"/>
</dbReference>
<accession>A0A125Q5D9</accession>
<sequence>MKLPSNGKGSGLWQPAAVVLLISSMLIAFANSPARAEIVTDLKGRAVSLTKPAERLVVDDGRMILALSFLSADPVALIAAWPHDIDRFGRELYASYVQKFPQLDRLPKTTSNAQDMMVEQIIAARPDLVVLSTYSHPAEAQLRQLDAAGIPVIFVDFVSDPLVNTDKSLEILGKATGHTQAAERIVELRAEHRAMIARRIGAAADHSKPAMLMETHASSDEPCCNSPGAAGIGKFMDLAGARNIGDILHSKPFGQLNREYIVASKPQVYVATGGEYMKNRGGLLIGPHFNAAETDASLQSLLQRPGFSTIPANDGKNAHGMSQQLFNSPLDILALELLAKWSHPALFSDIDVEATRQQLNALSAVPLSGTYWTE</sequence>
<evidence type="ECO:0000313" key="3">
    <source>
        <dbReference type="Proteomes" id="UP000068164"/>
    </source>
</evidence>
<keyword evidence="3" id="KW-1185">Reference proteome</keyword>
<dbReference type="PANTHER" id="PTHR30535:SF34">
    <property type="entry name" value="MOLYBDATE-BINDING PROTEIN MOLA"/>
    <property type="match status" value="1"/>
</dbReference>
<evidence type="ECO:0000313" key="2">
    <source>
        <dbReference type="EMBL" id="KWV44477.1"/>
    </source>
</evidence>
<reference evidence="2 3" key="1">
    <citation type="submission" date="2015-11" db="EMBL/GenBank/DDBJ databases">
        <title>Draft Genome Sequence of the Strain BR 10423 (Rhizobium sp.) isolated from nodules of Mimosa pudica.</title>
        <authorList>
            <person name="Barauna A.C."/>
            <person name="Zilli J.E."/>
            <person name="Simoes-Araujo J.L."/>
            <person name="Reis V.M."/>
            <person name="James E.K."/>
            <person name="Reis F.B.Jr."/>
            <person name="Rouws L.F."/>
            <person name="Passos S.R."/>
            <person name="Gois S.R."/>
        </authorList>
    </citation>
    <scope>NUCLEOTIDE SEQUENCE [LARGE SCALE GENOMIC DNA]</scope>
    <source>
        <strain evidence="2 3">BR10423</strain>
    </source>
</reference>
<gene>
    <name evidence="2" type="ORF">AS026_16420</name>
</gene>